<proteinExistence type="inferred from homology"/>
<evidence type="ECO:0000256" key="3">
    <source>
        <dbReference type="ARBA" id="ARBA00023136"/>
    </source>
</evidence>
<comment type="caution">
    <text evidence="5">The sequence shown here is derived from an EMBL/GenBank/DDBJ whole genome shotgun (WGS) entry which is preliminary data.</text>
</comment>
<organism evidence="5 6">
    <name type="scientific">Blepharisma stoltei</name>
    <dbReference type="NCBI Taxonomy" id="1481888"/>
    <lineage>
        <taxon>Eukaryota</taxon>
        <taxon>Sar</taxon>
        <taxon>Alveolata</taxon>
        <taxon>Ciliophora</taxon>
        <taxon>Postciliodesmatophora</taxon>
        <taxon>Heterotrichea</taxon>
        <taxon>Heterotrichida</taxon>
        <taxon>Blepharismidae</taxon>
        <taxon>Blepharisma</taxon>
    </lineage>
</organism>
<dbReference type="PANTHER" id="PTHR10414">
    <property type="entry name" value="ETHANOLAMINEPHOSPHOTRANSFERASE"/>
    <property type="match status" value="1"/>
</dbReference>
<keyword evidence="4" id="KW-1133">Transmembrane helix</keyword>
<sequence length="360" mass="41049">MAFIKQENLKYLTESKYNTSGSSWLDNKLNPFWSWFAELLPRSIAPNLITLLGFICIILSYILMLPFGTTFEEPIPPIILFISAFMIFMYQTFDAIDGKQSRRINQSSPLGMLLDHGCDSLTTSFIALTLLQGMSLGLNKHTIYMYIGAQTSFFLITWEEYHTHCCRTQFMNWGVTEAQYMSIMVLVITAIFGPGIWQANIIGGITVAEIVLHINMGIANLANIFVLFNVFKNSQKKRETIKSLIPVFIMDMNMVLIASKSMMANYAPIIMIMHGLIFSELCIKLIISSVSKMTFEWFQAELVIEFIFAAAVLILDKQSVFVAVVAFLVCIVWRYSFFVWNVVYQISEYLNIPVFKVKAS</sequence>
<dbReference type="EMBL" id="CAJZBQ010000011">
    <property type="protein sequence ID" value="CAG9314002.1"/>
    <property type="molecule type" value="Genomic_DNA"/>
</dbReference>
<feature type="transmembrane region" description="Helical" evidence="4">
    <location>
        <begin position="210"/>
        <end position="231"/>
    </location>
</feature>
<evidence type="ECO:0000313" key="5">
    <source>
        <dbReference type="EMBL" id="CAG9314002.1"/>
    </source>
</evidence>
<feature type="transmembrane region" description="Helical" evidence="4">
    <location>
        <begin position="48"/>
        <end position="68"/>
    </location>
</feature>
<evidence type="ECO:0000256" key="1">
    <source>
        <dbReference type="ARBA" id="ARBA00004370"/>
    </source>
</evidence>
<comment type="subcellular location">
    <subcellularLocation>
        <location evidence="1">Membrane</location>
    </subcellularLocation>
</comment>
<reference evidence="5" key="1">
    <citation type="submission" date="2021-09" db="EMBL/GenBank/DDBJ databases">
        <authorList>
            <consortium name="AG Swart"/>
            <person name="Singh M."/>
            <person name="Singh A."/>
            <person name="Seah K."/>
            <person name="Emmerich C."/>
        </authorList>
    </citation>
    <scope>NUCLEOTIDE SEQUENCE</scope>
    <source>
        <strain evidence="5">ATCC30299</strain>
    </source>
</reference>
<keyword evidence="4" id="KW-0812">Transmembrane</keyword>
<keyword evidence="6" id="KW-1185">Reference proteome</keyword>
<feature type="transmembrane region" description="Helical" evidence="4">
    <location>
        <begin position="265"/>
        <end position="283"/>
    </location>
</feature>
<protein>
    <submittedName>
        <fullName evidence="5">Uncharacterized protein</fullName>
    </submittedName>
</protein>
<dbReference type="PANTHER" id="PTHR10414:SF37">
    <property type="entry name" value="BB IN A BOXCAR, ISOFORM C"/>
    <property type="match status" value="1"/>
</dbReference>
<dbReference type="Proteomes" id="UP001162131">
    <property type="component" value="Unassembled WGS sequence"/>
</dbReference>
<feature type="transmembrane region" description="Helical" evidence="4">
    <location>
        <begin position="295"/>
        <end position="315"/>
    </location>
</feature>
<accession>A0AAU9IL86</accession>
<evidence type="ECO:0000313" key="6">
    <source>
        <dbReference type="Proteomes" id="UP001162131"/>
    </source>
</evidence>
<dbReference type="GO" id="GO:0016780">
    <property type="term" value="F:phosphotransferase activity, for other substituted phosphate groups"/>
    <property type="evidence" value="ECO:0007669"/>
    <property type="project" value="InterPro"/>
</dbReference>
<name>A0AAU9IL86_9CILI</name>
<feature type="transmembrane region" description="Helical" evidence="4">
    <location>
        <begin position="180"/>
        <end position="198"/>
    </location>
</feature>
<dbReference type="PIRSF" id="PIRSF015665">
    <property type="entry name" value="CHOPT"/>
    <property type="match status" value="1"/>
</dbReference>
<feature type="transmembrane region" description="Helical" evidence="4">
    <location>
        <begin position="321"/>
        <end position="343"/>
    </location>
</feature>
<dbReference type="AlphaFoldDB" id="A0AAU9IL86"/>
<dbReference type="Pfam" id="PF01066">
    <property type="entry name" value="CDP-OH_P_transf"/>
    <property type="match status" value="1"/>
</dbReference>
<dbReference type="InterPro" id="IPR014472">
    <property type="entry name" value="CHOPT"/>
</dbReference>
<evidence type="ECO:0000256" key="2">
    <source>
        <dbReference type="ARBA" id="ARBA00010441"/>
    </source>
</evidence>
<dbReference type="GO" id="GO:0016020">
    <property type="term" value="C:membrane"/>
    <property type="evidence" value="ECO:0007669"/>
    <property type="project" value="UniProtKB-SubCell"/>
</dbReference>
<comment type="similarity">
    <text evidence="2">Belongs to the CDP-alcohol phosphatidyltransferase class-I family.</text>
</comment>
<dbReference type="InterPro" id="IPR000462">
    <property type="entry name" value="CDP-OH_P_trans"/>
</dbReference>
<dbReference type="Gene3D" id="1.20.120.1760">
    <property type="match status" value="1"/>
</dbReference>
<feature type="transmembrane region" description="Helical" evidence="4">
    <location>
        <begin position="74"/>
        <end position="93"/>
    </location>
</feature>
<evidence type="ECO:0000256" key="4">
    <source>
        <dbReference type="SAM" id="Phobius"/>
    </source>
</evidence>
<gene>
    <name evidence="5" type="ORF">BSTOLATCC_MIC9803</name>
</gene>
<dbReference type="GO" id="GO:0008654">
    <property type="term" value="P:phospholipid biosynthetic process"/>
    <property type="evidence" value="ECO:0007669"/>
    <property type="project" value="InterPro"/>
</dbReference>
<keyword evidence="3 4" id="KW-0472">Membrane</keyword>
<dbReference type="InterPro" id="IPR043130">
    <property type="entry name" value="CDP-OH_PTrfase_TM_dom"/>
</dbReference>